<comment type="caution">
    <text evidence="3">The sequence shown here is derived from an EMBL/GenBank/DDBJ whole genome shotgun (WGS) entry which is preliminary data.</text>
</comment>
<name>A0ABU7LMV9_9PROT</name>
<evidence type="ECO:0000259" key="2">
    <source>
        <dbReference type="Pfam" id="PF25455"/>
    </source>
</evidence>
<dbReference type="PANTHER" id="PTHR22602">
    <property type="entry name" value="TRANSFERASE CAF17, MITOCHONDRIAL-RELATED"/>
    <property type="match status" value="1"/>
</dbReference>
<dbReference type="NCBIfam" id="TIGR03317">
    <property type="entry name" value="ygfZ_signature"/>
    <property type="match status" value="1"/>
</dbReference>
<dbReference type="Proteomes" id="UP001354971">
    <property type="component" value="Unassembled WGS sequence"/>
</dbReference>
<evidence type="ECO:0000256" key="1">
    <source>
        <dbReference type="ARBA" id="ARBA00022946"/>
    </source>
</evidence>
<dbReference type="PANTHER" id="PTHR22602:SF0">
    <property type="entry name" value="TRANSFERASE CAF17, MITOCHONDRIAL-RELATED"/>
    <property type="match status" value="1"/>
</dbReference>
<dbReference type="Gene3D" id="3.30.1360.120">
    <property type="entry name" value="Probable tRNA modification gtpase trme, domain 1"/>
    <property type="match status" value="2"/>
</dbReference>
<proteinExistence type="predicted"/>
<evidence type="ECO:0000313" key="3">
    <source>
        <dbReference type="EMBL" id="MEE2525247.1"/>
    </source>
</evidence>
<feature type="domain" description="CAF17 C-terminal" evidence="2">
    <location>
        <begin position="190"/>
        <end position="255"/>
    </location>
</feature>
<dbReference type="InterPro" id="IPR057460">
    <property type="entry name" value="CAF17_C"/>
</dbReference>
<keyword evidence="4" id="KW-1185">Reference proteome</keyword>
<keyword evidence="1" id="KW-0809">Transit peptide</keyword>
<dbReference type="InterPro" id="IPR027266">
    <property type="entry name" value="TrmE/GcvT-like"/>
</dbReference>
<dbReference type="EMBL" id="JAZDRP010000002">
    <property type="protein sequence ID" value="MEE2525247.1"/>
    <property type="molecule type" value="Genomic_DNA"/>
</dbReference>
<dbReference type="InterPro" id="IPR017703">
    <property type="entry name" value="YgfZ/GCV_T_CS"/>
</dbReference>
<protein>
    <recommendedName>
        <fullName evidence="2">CAF17 C-terminal domain-containing protein</fullName>
    </recommendedName>
</protein>
<gene>
    <name evidence="3" type="ORF">V0U79_02640</name>
</gene>
<dbReference type="PIRSF" id="PIRSF006487">
    <property type="entry name" value="GcvT"/>
    <property type="match status" value="1"/>
</dbReference>
<dbReference type="RefSeq" id="WP_330197912.1">
    <property type="nucleotide sequence ID" value="NZ_JAZDRP010000002.1"/>
</dbReference>
<accession>A0ABU7LMV9</accession>
<reference evidence="3 4" key="1">
    <citation type="submission" date="2024-01" db="EMBL/GenBank/DDBJ databases">
        <title>Hyphobacterium bacterium isolated from marine sediment.</title>
        <authorList>
            <person name="Zhao S."/>
        </authorList>
    </citation>
    <scope>NUCLEOTIDE SEQUENCE [LARGE SCALE GENOMIC DNA]</scope>
    <source>
        <strain evidence="4">HN65</strain>
    </source>
</reference>
<dbReference type="InterPro" id="IPR045179">
    <property type="entry name" value="YgfZ/GcvT"/>
</dbReference>
<dbReference type="Pfam" id="PF25455">
    <property type="entry name" value="Beta-barrel_CAF17_C"/>
    <property type="match status" value="1"/>
</dbReference>
<sequence>MTQKPSILADRAVISVLGSEAHEFLQRVITTDMKLVTPGIIRPGALLTPQGKIICDFLIHGTDDGVMIDIHADAAEALVKRLTLYRLRAKAEIALRPDLKVIAGDGATDPRSPDLPLRKIASADGDEAEIPNLASDEITAGIPTFGRDYGEAEVFPTDVNLDLYDGIGWRKGCFIGQEVLSRMKRRGTIRKRSVRVTADNSLEAGHDILAGDTPIGTLTSASGNQAVGRIRTDRLETAQATPTVNGQPVTIIVPERD</sequence>
<organism evidence="3 4">
    <name type="scientific">Hyphobacterium lacteum</name>
    <dbReference type="NCBI Taxonomy" id="3116575"/>
    <lineage>
        <taxon>Bacteria</taxon>
        <taxon>Pseudomonadati</taxon>
        <taxon>Pseudomonadota</taxon>
        <taxon>Alphaproteobacteria</taxon>
        <taxon>Maricaulales</taxon>
        <taxon>Maricaulaceae</taxon>
        <taxon>Hyphobacterium</taxon>
    </lineage>
</organism>
<evidence type="ECO:0000313" key="4">
    <source>
        <dbReference type="Proteomes" id="UP001354971"/>
    </source>
</evidence>
<dbReference type="SUPFAM" id="SSF103025">
    <property type="entry name" value="Folate-binding domain"/>
    <property type="match status" value="1"/>
</dbReference>